<dbReference type="PROSITE" id="PS50109">
    <property type="entry name" value="HIS_KIN"/>
    <property type="match status" value="1"/>
</dbReference>
<dbReference type="SUPFAM" id="SSF55785">
    <property type="entry name" value="PYP-like sensor domain (PAS domain)"/>
    <property type="match status" value="2"/>
</dbReference>
<dbReference type="RefSeq" id="WP_188998668.1">
    <property type="nucleotide sequence ID" value="NZ_BMHP01000008.1"/>
</dbReference>
<dbReference type="SMART" id="SM00388">
    <property type="entry name" value="HisKA"/>
    <property type="match status" value="1"/>
</dbReference>
<evidence type="ECO:0000259" key="9">
    <source>
        <dbReference type="PROSITE" id="PS50109"/>
    </source>
</evidence>
<dbReference type="InterPro" id="IPR036890">
    <property type="entry name" value="HATPase_C_sf"/>
</dbReference>
<keyword evidence="6" id="KW-0418">Kinase</keyword>
<dbReference type="SUPFAM" id="SSF47384">
    <property type="entry name" value="Homodimeric domain of signal transducing histidine kinase"/>
    <property type="match status" value="1"/>
</dbReference>
<keyword evidence="8" id="KW-0902">Two-component regulatory system</keyword>
<dbReference type="Pfam" id="PF02518">
    <property type="entry name" value="HATPase_c"/>
    <property type="match status" value="1"/>
</dbReference>
<reference evidence="10" key="2">
    <citation type="submission" date="2020-09" db="EMBL/GenBank/DDBJ databases">
        <authorList>
            <person name="Sun Q."/>
            <person name="Zhou Y."/>
        </authorList>
    </citation>
    <scope>NUCLEOTIDE SEQUENCE</scope>
    <source>
        <strain evidence="10">CGMCC 1.15178</strain>
    </source>
</reference>
<dbReference type="CDD" id="cd00082">
    <property type="entry name" value="HisKA"/>
    <property type="match status" value="1"/>
</dbReference>
<dbReference type="InterPro" id="IPR004358">
    <property type="entry name" value="Sig_transdc_His_kin-like_C"/>
</dbReference>
<dbReference type="SUPFAM" id="SSF55874">
    <property type="entry name" value="ATPase domain of HSP90 chaperone/DNA topoisomerase II/histidine kinase"/>
    <property type="match status" value="1"/>
</dbReference>
<evidence type="ECO:0000256" key="2">
    <source>
        <dbReference type="ARBA" id="ARBA00012438"/>
    </source>
</evidence>
<keyword evidence="3" id="KW-0597">Phosphoprotein</keyword>
<evidence type="ECO:0000256" key="5">
    <source>
        <dbReference type="ARBA" id="ARBA00022741"/>
    </source>
</evidence>
<evidence type="ECO:0000256" key="1">
    <source>
        <dbReference type="ARBA" id="ARBA00000085"/>
    </source>
</evidence>
<evidence type="ECO:0000256" key="8">
    <source>
        <dbReference type="ARBA" id="ARBA00023012"/>
    </source>
</evidence>
<dbReference type="InterPro" id="IPR003661">
    <property type="entry name" value="HisK_dim/P_dom"/>
</dbReference>
<evidence type="ECO:0000313" key="10">
    <source>
        <dbReference type="EMBL" id="GGD95588.1"/>
    </source>
</evidence>
<protein>
    <recommendedName>
        <fullName evidence="2">histidine kinase</fullName>
        <ecNumber evidence="2">2.7.13.3</ecNumber>
    </recommendedName>
</protein>
<dbReference type="Proteomes" id="UP000612456">
    <property type="component" value="Unassembled WGS sequence"/>
</dbReference>
<feature type="domain" description="Histidine kinase" evidence="9">
    <location>
        <begin position="274"/>
        <end position="484"/>
    </location>
</feature>
<dbReference type="SMART" id="SM00387">
    <property type="entry name" value="HATPase_c"/>
    <property type="match status" value="1"/>
</dbReference>
<dbReference type="PANTHER" id="PTHR43065">
    <property type="entry name" value="SENSOR HISTIDINE KINASE"/>
    <property type="match status" value="1"/>
</dbReference>
<dbReference type="PRINTS" id="PR00344">
    <property type="entry name" value="BCTRLSENSOR"/>
</dbReference>
<gene>
    <name evidence="10" type="ORF">GCM10010911_62800</name>
</gene>
<accession>A0A917E2S1</accession>
<dbReference type="PANTHER" id="PTHR43065:SF10">
    <property type="entry name" value="PEROXIDE STRESS-ACTIVATED HISTIDINE KINASE MAK3"/>
    <property type="match status" value="1"/>
</dbReference>
<dbReference type="InterPro" id="IPR036097">
    <property type="entry name" value="HisK_dim/P_sf"/>
</dbReference>
<reference evidence="10" key="1">
    <citation type="journal article" date="2014" name="Int. J. Syst. Evol. Microbiol.">
        <title>Complete genome sequence of Corynebacterium casei LMG S-19264T (=DSM 44701T), isolated from a smear-ripened cheese.</title>
        <authorList>
            <consortium name="US DOE Joint Genome Institute (JGI-PGF)"/>
            <person name="Walter F."/>
            <person name="Albersmeier A."/>
            <person name="Kalinowski J."/>
            <person name="Ruckert C."/>
        </authorList>
    </citation>
    <scope>NUCLEOTIDE SEQUENCE</scope>
    <source>
        <strain evidence="10">CGMCC 1.15178</strain>
    </source>
</reference>
<evidence type="ECO:0000256" key="4">
    <source>
        <dbReference type="ARBA" id="ARBA00022679"/>
    </source>
</evidence>
<keyword evidence="7" id="KW-0067">ATP-binding</keyword>
<evidence type="ECO:0000256" key="3">
    <source>
        <dbReference type="ARBA" id="ARBA00022553"/>
    </source>
</evidence>
<proteinExistence type="predicted"/>
<comment type="caution">
    <text evidence="10">The sequence shown here is derived from an EMBL/GenBank/DDBJ whole genome shotgun (WGS) entry which is preliminary data.</text>
</comment>
<dbReference type="GO" id="GO:0000155">
    <property type="term" value="F:phosphorelay sensor kinase activity"/>
    <property type="evidence" value="ECO:0007669"/>
    <property type="project" value="InterPro"/>
</dbReference>
<evidence type="ECO:0000313" key="11">
    <source>
        <dbReference type="Proteomes" id="UP000612456"/>
    </source>
</evidence>
<dbReference type="EMBL" id="BMHP01000008">
    <property type="protein sequence ID" value="GGD95588.1"/>
    <property type="molecule type" value="Genomic_DNA"/>
</dbReference>
<dbReference type="EC" id="2.7.13.3" evidence="2"/>
<dbReference type="Pfam" id="PF00512">
    <property type="entry name" value="HisKA"/>
    <property type="match status" value="1"/>
</dbReference>
<dbReference type="AlphaFoldDB" id="A0A917E2S1"/>
<evidence type="ECO:0000256" key="7">
    <source>
        <dbReference type="ARBA" id="ARBA00022840"/>
    </source>
</evidence>
<dbReference type="InterPro" id="IPR035965">
    <property type="entry name" value="PAS-like_dom_sf"/>
</dbReference>
<organism evidence="10 11">
    <name type="scientific">Paenibacillus nasutitermitis</name>
    <dbReference type="NCBI Taxonomy" id="1652958"/>
    <lineage>
        <taxon>Bacteria</taxon>
        <taxon>Bacillati</taxon>
        <taxon>Bacillota</taxon>
        <taxon>Bacilli</taxon>
        <taxon>Bacillales</taxon>
        <taxon>Paenibacillaceae</taxon>
        <taxon>Paenibacillus</taxon>
    </lineage>
</organism>
<name>A0A917E2S1_9BACL</name>
<dbReference type="Gene3D" id="1.10.287.130">
    <property type="match status" value="1"/>
</dbReference>
<sequence>MYKAPSLPVGTMSMDTLDEYSSHLPGAMVLVLDDEGVITQCNSLFLNETGYASSTILKRDIAVLSDSPLFNTRMVDNALSIGNRNIFKPEPAHLIMANGEILIVHVMPLRMETGQGLLHLLLLFNQEPVKEGNLIQRFGETMLTDDHLGAILLHPADSIILDISPLACRLLGAPKCSIVNEPLHHFFASTKEYKLIQNALAGGPAVRNHPMTWLHRTEQAGQTELLMDVGLFHSPLGLVEGAYILFKDVTNLRSLEEQVQRSDRLAMIGQIAAGAAHEIRNPLTAIRGFLQLFQKTMTVRGMSKEVEYTEIMLTELDRINSLVGEFLMLSKPRHKMQNHIHIDAVLRDIMPMVSSEALLHGVTVSWEWEPGLPFVTADPEMLKQVFLNICKNGIEAMNIGGDLTVYAQMEVNSEGRWLAVDIQDTGPGIPSSMLNKIFDPFVTTKANGTGLGLSVCQRIVHDFGGIIKAATRTEGALFTVMLPC</sequence>
<keyword evidence="4" id="KW-0808">Transferase</keyword>
<comment type="catalytic activity">
    <reaction evidence="1">
        <text>ATP + protein L-histidine = ADP + protein N-phospho-L-histidine.</text>
        <dbReference type="EC" id="2.7.13.3"/>
    </reaction>
</comment>
<keyword evidence="5" id="KW-0547">Nucleotide-binding</keyword>
<keyword evidence="11" id="KW-1185">Reference proteome</keyword>
<dbReference type="GO" id="GO:0005524">
    <property type="term" value="F:ATP binding"/>
    <property type="evidence" value="ECO:0007669"/>
    <property type="project" value="UniProtKB-KW"/>
</dbReference>
<dbReference type="InterPro" id="IPR003594">
    <property type="entry name" value="HATPase_dom"/>
</dbReference>
<dbReference type="InterPro" id="IPR005467">
    <property type="entry name" value="His_kinase_dom"/>
</dbReference>
<evidence type="ECO:0000256" key="6">
    <source>
        <dbReference type="ARBA" id="ARBA00022777"/>
    </source>
</evidence>
<dbReference type="Gene3D" id="3.30.565.10">
    <property type="entry name" value="Histidine kinase-like ATPase, C-terminal domain"/>
    <property type="match status" value="1"/>
</dbReference>